<proteinExistence type="predicted"/>
<feature type="compositionally biased region" description="Basic and acidic residues" evidence="1">
    <location>
        <begin position="59"/>
        <end position="74"/>
    </location>
</feature>
<feature type="region of interest" description="Disordered" evidence="1">
    <location>
        <begin position="1"/>
        <end position="109"/>
    </location>
</feature>
<name>A0A7C8V612_ORBOL</name>
<dbReference type="InterPro" id="IPR001005">
    <property type="entry name" value="SANT/Myb"/>
</dbReference>
<dbReference type="SUPFAM" id="SSF46689">
    <property type="entry name" value="Homeodomain-like"/>
    <property type="match status" value="1"/>
</dbReference>
<dbReference type="EMBL" id="JAABOJ010000026">
    <property type="protein sequence ID" value="KAF3277926.1"/>
    <property type="molecule type" value="Genomic_DNA"/>
</dbReference>
<dbReference type="Proteomes" id="UP000474640">
    <property type="component" value="Unassembled WGS sequence"/>
</dbReference>
<comment type="caution">
    <text evidence="3">The sequence shown here is derived from an EMBL/GenBank/DDBJ whole genome shotgun (WGS) entry which is preliminary data.</text>
</comment>
<evidence type="ECO:0000313" key="3">
    <source>
        <dbReference type="EMBL" id="KAF3277926.1"/>
    </source>
</evidence>
<feature type="compositionally biased region" description="Pro residues" evidence="1">
    <location>
        <begin position="41"/>
        <end position="51"/>
    </location>
</feature>
<accession>A0A7C8V612</accession>
<reference evidence="3 4" key="1">
    <citation type="submission" date="2020-01" db="EMBL/GenBank/DDBJ databases">
        <authorList>
            <person name="Palmer J.M."/>
        </authorList>
    </citation>
    <scope>NUCLEOTIDE SEQUENCE [LARGE SCALE GENOMIC DNA]</scope>
    <source>
        <strain evidence="3 4">TWF970</strain>
    </source>
</reference>
<evidence type="ECO:0000256" key="1">
    <source>
        <dbReference type="SAM" id="MobiDB-lite"/>
    </source>
</evidence>
<dbReference type="OrthoDB" id="5421492at2759"/>
<sequence length="242" mass="26844">MAIKYEESGDETYSTVPLQDPGSPNLNDENENENENDNPELPTPPTSPIKQPPSKKRRLTDEPIDHISKVKSEYHPTSTTTTATTDIEAPTKKVSTPSKRGRPAGVSSAFTPEQDAYLIHLRQKSSKADDIWVDFEKKFHSGKSSKDLKNRWFAIRDSMLLSGDEDKLLMETIEEVIGDIAASIVEKFKSKSGKKVTKAYVQKKMKEGKGKAKKDLCNGGVALRTGVLLELGSIRTGVVKRR</sequence>
<dbReference type="AlphaFoldDB" id="A0A7C8V612"/>
<protein>
    <recommendedName>
        <fullName evidence="2">Myb-like domain-containing protein</fullName>
    </recommendedName>
</protein>
<evidence type="ECO:0000259" key="2">
    <source>
        <dbReference type="PROSITE" id="PS50090"/>
    </source>
</evidence>
<dbReference type="PROSITE" id="PS50090">
    <property type="entry name" value="MYB_LIKE"/>
    <property type="match status" value="1"/>
</dbReference>
<feature type="compositionally biased region" description="Acidic residues" evidence="1">
    <location>
        <begin position="28"/>
        <end position="38"/>
    </location>
</feature>
<gene>
    <name evidence="3" type="ORF">TWF970_004804</name>
</gene>
<evidence type="ECO:0000313" key="4">
    <source>
        <dbReference type="Proteomes" id="UP000474640"/>
    </source>
</evidence>
<feature type="domain" description="Myb-like" evidence="2">
    <location>
        <begin position="102"/>
        <end position="156"/>
    </location>
</feature>
<organism evidence="3 4">
    <name type="scientific">Orbilia oligospora</name>
    <name type="common">Nematode-trapping fungus</name>
    <name type="synonym">Arthrobotrys oligospora</name>
    <dbReference type="NCBI Taxonomy" id="2813651"/>
    <lineage>
        <taxon>Eukaryota</taxon>
        <taxon>Fungi</taxon>
        <taxon>Dikarya</taxon>
        <taxon>Ascomycota</taxon>
        <taxon>Pezizomycotina</taxon>
        <taxon>Orbiliomycetes</taxon>
        <taxon>Orbiliales</taxon>
        <taxon>Orbiliaceae</taxon>
        <taxon>Orbilia</taxon>
    </lineage>
</organism>
<dbReference type="InterPro" id="IPR009057">
    <property type="entry name" value="Homeodomain-like_sf"/>
</dbReference>